<protein>
    <submittedName>
        <fullName evidence="3">Uncharacterized protein</fullName>
    </submittedName>
</protein>
<dbReference type="EMBL" id="PDUG01000005">
    <property type="protein sequence ID" value="PIC23990.1"/>
    <property type="molecule type" value="Genomic_DNA"/>
</dbReference>
<comment type="caution">
    <text evidence="3">The sequence shown here is derived from an EMBL/GenBank/DDBJ whole genome shotgun (WGS) entry which is preliminary data.</text>
</comment>
<keyword evidence="1" id="KW-0175">Coiled coil</keyword>
<gene>
    <name evidence="3" type="primary">Cnig_chr_V.g17491</name>
    <name evidence="3" type="ORF">B9Z55_017491</name>
</gene>
<feature type="compositionally biased region" description="Basic and acidic residues" evidence="2">
    <location>
        <begin position="10"/>
        <end position="22"/>
    </location>
</feature>
<feature type="coiled-coil region" evidence="1">
    <location>
        <begin position="155"/>
        <end position="217"/>
    </location>
</feature>
<proteinExistence type="predicted"/>
<evidence type="ECO:0000313" key="3">
    <source>
        <dbReference type="EMBL" id="PIC23990.1"/>
    </source>
</evidence>
<evidence type="ECO:0000256" key="2">
    <source>
        <dbReference type="SAM" id="MobiDB-lite"/>
    </source>
</evidence>
<reference evidence="4" key="1">
    <citation type="submission" date="2017-10" db="EMBL/GenBank/DDBJ databases">
        <title>Rapid genome shrinkage in a self-fertile nematode reveals novel sperm competition proteins.</title>
        <authorList>
            <person name="Yin D."/>
            <person name="Schwarz E.M."/>
            <person name="Thomas C.G."/>
            <person name="Felde R.L."/>
            <person name="Korf I.F."/>
            <person name="Cutter A.D."/>
            <person name="Schartner C.M."/>
            <person name="Ralston E.J."/>
            <person name="Meyer B.J."/>
            <person name="Haag E.S."/>
        </authorList>
    </citation>
    <scope>NUCLEOTIDE SEQUENCE [LARGE SCALE GENOMIC DNA]</scope>
    <source>
        <strain evidence="4">JU1422</strain>
    </source>
</reference>
<dbReference type="STRING" id="1611254.A0A2G5T9P4"/>
<dbReference type="Proteomes" id="UP000230233">
    <property type="component" value="Chromosome V"/>
</dbReference>
<dbReference type="AlphaFoldDB" id="A0A2G5T9P4"/>
<dbReference type="OrthoDB" id="5902522at2759"/>
<feature type="region of interest" description="Disordered" evidence="2">
    <location>
        <begin position="1"/>
        <end position="28"/>
    </location>
</feature>
<name>A0A2G5T9P4_9PELO</name>
<organism evidence="3 4">
    <name type="scientific">Caenorhabditis nigoni</name>
    <dbReference type="NCBI Taxonomy" id="1611254"/>
    <lineage>
        <taxon>Eukaryota</taxon>
        <taxon>Metazoa</taxon>
        <taxon>Ecdysozoa</taxon>
        <taxon>Nematoda</taxon>
        <taxon>Chromadorea</taxon>
        <taxon>Rhabditida</taxon>
        <taxon>Rhabditina</taxon>
        <taxon>Rhabditomorpha</taxon>
        <taxon>Rhabditoidea</taxon>
        <taxon>Rhabditidae</taxon>
        <taxon>Peloderinae</taxon>
        <taxon>Caenorhabditis</taxon>
    </lineage>
</organism>
<evidence type="ECO:0000313" key="4">
    <source>
        <dbReference type="Proteomes" id="UP000230233"/>
    </source>
</evidence>
<accession>A0A2G5T9P4</accession>
<sequence length="242" mass="27948">MSTIGNKSRSSKDKSLEEDKKSAVRTATMESWEDAMKNQVTLRERKKLVKGYADFIGASETVVESVCAQLEVYSKCSERQKDVIVKPVREFCDELVKRYNELGNGKWERVVMRIMRENGLEKLEDLRDAVLPDNLTASARNTESRVFDNQLKSLQEKWTQEQAEFEEQLAKTSREKEMLAAKLEDAWRAAEKAEETIGELERALTKEKKTSERWRNQWEHAEGSCKEIAVKEFGWFVGGLAR</sequence>
<evidence type="ECO:0000256" key="1">
    <source>
        <dbReference type="SAM" id="Coils"/>
    </source>
</evidence>
<keyword evidence="4" id="KW-1185">Reference proteome</keyword>